<name>A0A6A4IJ36_9AGAR</name>
<accession>A0A6A4IJ36</accession>
<dbReference type="OrthoDB" id="1274115at2759"/>
<proteinExistence type="inferred from homology"/>
<dbReference type="PRINTS" id="PR00080">
    <property type="entry name" value="SDRFAMILY"/>
</dbReference>
<keyword evidence="5" id="KW-1185">Reference proteome</keyword>
<comment type="similarity">
    <text evidence="1 3">Belongs to the short-chain dehydrogenases/reductases (SDR) family.</text>
</comment>
<evidence type="ECO:0000256" key="3">
    <source>
        <dbReference type="RuleBase" id="RU000363"/>
    </source>
</evidence>
<dbReference type="CDD" id="cd05374">
    <property type="entry name" value="17beta-HSD-like_SDR_c"/>
    <property type="match status" value="1"/>
</dbReference>
<organism evidence="4 5">
    <name type="scientific">Gymnopus androsaceus JB14</name>
    <dbReference type="NCBI Taxonomy" id="1447944"/>
    <lineage>
        <taxon>Eukaryota</taxon>
        <taxon>Fungi</taxon>
        <taxon>Dikarya</taxon>
        <taxon>Basidiomycota</taxon>
        <taxon>Agaricomycotina</taxon>
        <taxon>Agaricomycetes</taxon>
        <taxon>Agaricomycetidae</taxon>
        <taxon>Agaricales</taxon>
        <taxon>Marasmiineae</taxon>
        <taxon>Omphalotaceae</taxon>
        <taxon>Gymnopus</taxon>
    </lineage>
</organism>
<evidence type="ECO:0000313" key="4">
    <source>
        <dbReference type="EMBL" id="KAE9409673.1"/>
    </source>
</evidence>
<dbReference type="Pfam" id="PF00106">
    <property type="entry name" value="adh_short"/>
    <property type="match status" value="1"/>
</dbReference>
<dbReference type="EMBL" id="ML769387">
    <property type="protein sequence ID" value="KAE9409673.1"/>
    <property type="molecule type" value="Genomic_DNA"/>
</dbReference>
<sequence length="297" mass="32012">MSSQLVWFITGTTSTKGFGAHLVSSALARGDLVVATGRSQEKLDKLFEKHGRSENLKVLQLDITSDPSIVKDTVNKVVAFWGRIDVTVNNAGNGELGLVEETGTSAMRRQFETNLFGPVEVIKAVLPHMRSRKSGTIVVLGSRSIWKAETPGLGHYAASKAAMHAMTEALAAEVAHLGIRVLLLAPGAFRTDIYSISPFHQDNASSDYDELRATSAQRFGTIPGNEPGDPAKAMEALVDVVRGEGVAEGKKWPEPGASLLLGNDAEKDLHTRFNKLTAAVSEWADVVRSMWYPSKAS</sequence>
<dbReference type="PRINTS" id="PR00081">
    <property type="entry name" value="GDHRDH"/>
</dbReference>
<dbReference type="InterPro" id="IPR036291">
    <property type="entry name" value="NAD(P)-bd_dom_sf"/>
</dbReference>
<dbReference type="PANTHER" id="PTHR43976:SF16">
    <property type="entry name" value="SHORT-CHAIN DEHYDROGENASE_REDUCTASE FAMILY PROTEIN"/>
    <property type="match status" value="1"/>
</dbReference>
<evidence type="ECO:0000313" key="5">
    <source>
        <dbReference type="Proteomes" id="UP000799118"/>
    </source>
</evidence>
<dbReference type="GO" id="GO:0016491">
    <property type="term" value="F:oxidoreductase activity"/>
    <property type="evidence" value="ECO:0007669"/>
    <property type="project" value="UniProtKB-KW"/>
</dbReference>
<dbReference type="SUPFAM" id="SSF51735">
    <property type="entry name" value="NAD(P)-binding Rossmann-fold domains"/>
    <property type="match status" value="1"/>
</dbReference>
<keyword evidence="2" id="KW-0560">Oxidoreductase</keyword>
<reference evidence="4" key="1">
    <citation type="journal article" date="2019" name="Environ. Microbiol.">
        <title>Fungal ecological strategies reflected in gene transcription - a case study of two litter decomposers.</title>
        <authorList>
            <person name="Barbi F."/>
            <person name="Kohler A."/>
            <person name="Barry K."/>
            <person name="Baskaran P."/>
            <person name="Daum C."/>
            <person name="Fauchery L."/>
            <person name="Ihrmark K."/>
            <person name="Kuo A."/>
            <person name="LaButti K."/>
            <person name="Lipzen A."/>
            <person name="Morin E."/>
            <person name="Grigoriev I.V."/>
            <person name="Henrissat B."/>
            <person name="Lindahl B."/>
            <person name="Martin F."/>
        </authorList>
    </citation>
    <scope>NUCLEOTIDE SEQUENCE</scope>
    <source>
        <strain evidence="4">JB14</strain>
    </source>
</reference>
<dbReference type="Proteomes" id="UP000799118">
    <property type="component" value="Unassembled WGS sequence"/>
</dbReference>
<dbReference type="Gene3D" id="3.40.50.720">
    <property type="entry name" value="NAD(P)-binding Rossmann-like Domain"/>
    <property type="match status" value="1"/>
</dbReference>
<evidence type="ECO:0000256" key="2">
    <source>
        <dbReference type="ARBA" id="ARBA00023002"/>
    </source>
</evidence>
<dbReference type="AlphaFoldDB" id="A0A6A4IJ36"/>
<evidence type="ECO:0000256" key="1">
    <source>
        <dbReference type="ARBA" id="ARBA00006484"/>
    </source>
</evidence>
<dbReference type="PANTHER" id="PTHR43976">
    <property type="entry name" value="SHORT CHAIN DEHYDROGENASE"/>
    <property type="match status" value="1"/>
</dbReference>
<dbReference type="InterPro" id="IPR002347">
    <property type="entry name" value="SDR_fam"/>
</dbReference>
<dbReference type="InterPro" id="IPR051911">
    <property type="entry name" value="SDR_oxidoreductase"/>
</dbReference>
<protein>
    <submittedName>
        <fullName evidence="4">NAD-P-binding protein</fullName>
    </submittedName>
</protein>
<gene>
    <name evidence="4" type="ORF">BT96DRAFT_1012615</name>
</gene>